<name>A0A5R9F745_9BACL</name>
<comment type="subcellular location">
    <subcellularLocation>
        <location evidence="8">Cytoplasm</location>
    </subcellularLocation>
</comment>
<dbReference type="PANTHER" id="PTHR19136:SF81">
    <property type="entry name" value="MOLYBDENUM COFACTOR GUANYLYLTRANSFERASE"/>
    <property type="match status" value="1"/>
</dbReference>
<dbReference type="EMBL" id="SWLG01000011">
    <property type="protein sequence ID" value="TLS36314.1"/>
    <property type="molecule type" value="Genomic_DNA"/>
</dbReference>
<evidence type="ECO:0000256" key="6">
    <source>
        <dbReference type="ARBA" id="ARBA00023134"/>
    </source>
</evidence>
<keyword evidence="11" id="KW-1185">Reference proteome</keyword>
<dbReference type="Gene3D" id="3.90.550.10">
    <property type="entry name" value="Spore Coat Polysaccharide Biosynthesis Protein SpsA, Chain A"/>
    <property type="match status" value="1"/>
</dbReference>
<dbReference type="PANTHER" id="PTHR19136">
    <property type="entry name" value="MOLYBDENUM COFACTOR GUANYLYLTRANSFERASE"/>
    <property type="match status" value="1"/>
</dbReference>
<comment type="caution">
    <text evidence="10">The sequence shown here is derived from an EMBL/GenBank/DDBJ whole genome shotgun (WGS) entry which is preliminary data.</text>
</comment>
<dbReference type="Pfam" id="PF12804">
    <property type="entry name" value="NTP_transf_3"/>
    <property type="match status" value="1"/>
</dbReference>
<comment type="catalytic activity">
    <reaction evidence="8">
        <text>Mo-molybdopterin + GTP + H(+) = Mo-molybdopterin guanine dinucleotide + diphosphate</text>
        <dbReference type="Rhea" id="RHEA:34243"/>
        <dbReference type="ChEBI" id="CHEBI:15378"/>
        <dbReference type="ChEBI" id="CHEBI:33019"/>
        <dbReference type="ChEBI" id="CHEBI:37565"/>
        <dbReference type="ChEBI" id="CHEBI:71302"/>
        <dbReference type="ChEBI" id="CHEBI:71310"/>
        <dbReference type="EC" id="2.7.7.77"/>
    </reaction>
</comment>
<keyword evidence="1 8" id="KW-0963">Cytoplasm</keyword>
<gene>
    <name evidence="8" type="primary">mobA</name>
    <name evidence="10" type="ORF">FCL54_15390</name>
</gene>
<keyword evidence="4 8" id="KW-0547">Nucleotide-binding</keyword>
<dbReference type="SUPFAM" id="SSF53448">
    <property type="entry name" value="Nucleotide-diphospho-sugar transferases"/>
    <property type="match status" value="1"/>
</dbReference>
<dbReference type="Proteomes" id="UP000308230">
    <property type="component" value="Unassembled WGS sequence"/>
</dbReference>
<comment type="domain">
    <text evidence="8">The N-terminal domain determines nucleotide recognition and specific binding, while the C-terminal domain determines the specific binding to the target protein.</text>
</comment>
<dbReference type="OrthoDB" id="9788394at2"/>
<dbReference type="GO" id="GO:0005525">
    <property type="term" value="F:GTP binding"/>
    <property type="evidence" value="ECO:0007669"/>
    <property type="project" value="UniProtKB-UniRule"/>
</dbReference>
<comment type="caution">
    <text evidence="8">Lacks conserved residue(s) required for the propagation of feature annotation.</text>
</comment>
<evidence type="ECO:0000259" key="9">
    <source>
        <dbReference type="Pfam" id="PF12804"/>
    </source>
</evidence>
<keyword evidence="2 8" id="KW-0808">Transferase</keyword>
<protein>
    <recommendedName>
        <fullName evidence="8">Probable molybdenum cofactor guanylyltransferase</fullName>
        <shortName evidence="8">MoCo guanylyltransferase</shortName>
        <ecNumber evidence="8">2.7.7.77</ecNumber>
    </recommendedName>
    <alternativeName>
        <fullName evidence="8">GTP:molybdopterin guanylyltransferase</fullName>
    </alternativeName>
    <alternativeName>
        <fullName evidence="8">Mo-MPT guanylyltransferase</fullName>
    </alternativeName>
    <alternativeName>
        <fullName evidence="8">Molybdopterin guanylyltransferase</fullName>
    </alternativeName>
    <alternativeName>
        <fullName evidence="8">Molybdopterin-guanine dinucleotide synthase</fullName>
        <shortName evidence="8">MGD synthase</shortName>
    </alternativeName>
</protein>
<dbReference type="GO" id="GO:0061603">
    <property type="term" value="F:molybdenum cofactor guanylyltransferase activity"/>
    <property type="evidence" value="ECO:0007669"/>
    <property type="project" value="UniProtKB-EC"/>
</dbReference>
<feature type="binding site" evidence="8">
    <location>
        <position position="69"/>
    </location>
    <ligand>
        <name>GTP</name>
        <dbReference type="ChEBI" id="CHEBI:37565"/>
    </ligand>
</feature>
<keyword evidence="7 8" id="KW-0501">Molybdenum cofactor biosynthesis</keyword>
<dbReference type="InterPro" id="IPR013482">
    <property type="entry name" value="Molybde_CF_guanTrfase"/>
</dbReference>
<feature type="binding site" evidence="8">
    <location>
        <position position="100"/>
    </location>
    <ligand>
        <name>GTP</name>
        <dbReference type="ChEBI" id="CHEBI:37565"/>
    </ligand>
</feature>
<dbReference type="GO" id="GO:0005737">
    <property type="term" value="C:cytoplasm"/>
    <property type="evidence" value="ECO:0007669"/>
    <property type="project" value="UniProtKB-SubCell"/>
</dbReference>
<comment type="function">
    <text evidence="8">Transfers a GMP moiety from GTP to Mo-molybdopterin (Mo-MPT) cofactor (Moco or molybdenum cofactor) to form Mo-molybdopterin guanine dinucleotide (Mo-MGD) cofactor.</text>
</comment>
<organism evidence="10 11">
    <name type="scientific">Exobacillus caeni</name>
    <dbReference type="NCBI Taxonomy" id="2574798"/>
    <lineage>
        <taxon>Bacteria</taxon>
        <taxon>Bacillati</taxon>
        <taxon>Bacillota</taxon>
        <taxon>Bacilli</taxon>
        <taxon>Bacillales</taxon>
        <taxon>Guptibacillaceae</taxon>
        <taxon>Exobacillus</taxon>
    </lineage>
</organism>
<proteinExistence type="inferred from homology"/>
<keyword evidence="6 8" id="KW-0342">GTP-binding</keyword>
<dbReference type="EC" id="2.7.7.77" evidence="8"/>
<evidence type="ECO:0000256" key="7">
    <source>
        <dbReference type="ARBA" id="ARBA00023150"/>
    </source>
</evidence>
<dbReference type="CDD" id="cd02503">
    <property type="entry name" value="MobA"/>
    <property type="match status" value="1"/>
</dbReference>
<dbReference type="RefSeq" id="WP_138127632.1">
    <property type="nucleotide sequence ID" value="NZ_SWLG01000011.1"/>
</dbReference>
<evidence type="ECO:0000256" key="1">
    <source>
        <dbReference type="ARBA" id="ARBA00022490"/>
    </source>
</evidence>
<feature type="binding site" evidence="8">
    <location>
        <position position="22"/>
    </location>
    <ligand>
        <name>GTP</name>
        <dbReference type="ChEBI" id="CHEBI:37565"/>
    </ligand>
</feature>
<dbReference type="GO" id="GO:0006777">
    <property type="term" value="P:Mo-molybdopterin cofactor biosynthetic process"/>
    <property type="evidence" value="ECO:0007669"/>
    <property type="project" value="UniProtKB-KW"/>
</dbReference>
<feature type="binding site" evidence="8">
    <location>
        <begin position="10"/>
        <end position="12"/>
    </location>
    <ligand>
        <name>GTP</name>
        <dbReference type="ChEBI" id="CHEBI:37565"/>
    </ligand>
</feature>
<comment type="cofactor">
    <cofactor evidence="8">
        <name>Mg(2+)</name>
        <dbReference type="ChEBI" id="CHEBI:18420"/>
    </cofactor>
</comment>
<evidence type="ECO:0000256" key="4">
    <source>
        <dbReference type="ARBA" id="ARBA00022741"/>
    </source>
</evidence>
<dbReference type="AlphaFoldDB" id="A0A5R9F745"/>
<dbReference type="HAMAP" id="MF_00316">
    <property type="entry name" value="MobA"/>
    <property type="match status" value="1"/>
</dbReference>
<reference evidence="10 11" key="1">
    <citation type="submission" date="2019-04" db="EMBL/GenBank/DDBJ databases">
        <title>Bacillus caeni sp. nov., a bacterium isolated from mangrove sediment.</title>
        <authorList>
            <person name="Huang H."/>
            <person name="Mo K."/>
            <person name="Hu Y."/>
        </authorList>
    </citation>
    <scope>NUCLEOTIDE SEQUENCE [LARGE SCALE GENOMIC DNA]</scope>
    <source>
        <strain evidence="10 11">HB172195</strain>
    </source>
</reference>
<evidence type="ECO:0000313" key="10">
    <source>
        <dbReference type="EMBL" id="TLS36314.1"/>
    </source>
</evidence>
<comment type="similarity">
    <text evidence="8">Belongs to the MobA family.</text>
</comment>
<feature type="domain" description="MobA-like NTP transferase" evidence="9">
    <location>
        <begin position="7"/>
        <end position="165"/>
    </location>
</feature>
<evidence type="ECO:0000256" key="2">
    <source>
        <dbReference type="ARBA" id="ARBA00022679"/>
    </source>
</evidence>
<keyword evidence="3 8" id="KW-0479">Metal-binding</keyword>
<evidence type="ECO:0000256" key="5">
    <source>
        <dbReference type="ARBA" id="ARBA00022842"/>
    </source>
</evidence>
<sequence>MNGKVTGILLAGGKSSRFGKPKAFAKLNNEPFYKRALRALHACCDGIVIVTKEDLIDHFDLEGVPLITDDDRFKGQGPLAGIYSVMKEYDSHIYVVVPCDTPFVDANVTTELVKYALSVPHAAAVVPEIEGRKHPLVAVYKRGCIPVLERLLKEKNNKVRALLDKVQTVYVTENDINVSPQCFININSQEEYRTYIDGKEMENDGE</sequence>
<dbReference type="InterPro" id="IPR025877">
    <property type="entry name" value="MobA-like_NTP_Trfase"/>
</dbReference>
<keyword evidence="10" id="KW-0548">Nucleotidyltransferase</keyword>
<keyword evidence="5 8" id="KW-0460">Magnesium</keyword>
<evidence type="ECO:0000256" key="8">
    <source>
        <dbReference type="HAMAP-Rule" id="MF_00316"/>
    </source>
</evidence>
<feature type="binding site" evidence="8">
    <location>
        <position position="100"/>
    </location>
    <ligand>
        <name>Mg(2+)</name>
        <dbReference type="ChEBI" id="CHEBI:18420"/>
    </ligand>
</feature>
<dbReference type="GO" id="GO:0046872">
    <property type="term" value="F:metal ion binding"/>
    <property type="evidence" value="ECO:0007669"/>
    <property type="project" value="UniProtKB-KW"/>
</dbReference>
<evidence type="ECO:0000256" key="3">
    <source>
        <dbReference type="ARBA" id="ARBA00022723"/>
    </source>
</evidence>
<accession>A0A5R9F745</accession>
<dbReference type="InterPro" id="IPR029044">
    <property type="entry name" value="Nucleotide-diphossugar_trans"/>
</dbReference>
<evidence type="ECO:0000313" key="11">
    <source>
        <dbReference type="Proteomes" id="UP000308230"/>
    </source>
</evidence>